<keyword evidence="2" id="KW-0819">tRNA processing</keyword>
<dbReference type="SUPFAM" id="SSF48371">
    <property type="entry name" value="ARM repeat"/>
    <property type="match status" value="2"/>
</dbReference>
<evidence type="ECO:0000259" key="3">
    <source>
        <dbReference type="Pfam" id="PF10350"/>
    </source>
</evidence>
<evidence type="ECO:0000256" key="1">
    <source>
        <dbReference type="ARBA" id="ARBA00010409"/>
    </source>
</evidence>
<organism evidence="6 7">
    <name type="scientific">Daphnia galeata</name>
    <dbReference type="NCBI Taxonomy" id="27404"/>
    <lineage>
        <taxon>Eukaryota</taxon>
        <taxon>Metazoa</taxon>
        <taxon>Ecdysozoa</taxon>
        <taxon>Arthropoda</taxon>
        <taxon>Crustacea</taxon>
        <taxon>Branchiopoda</taxon>
        <taxon>Diplostraca</taxon>
        <taxon>Cladocera</taxon>
        <taxon>Anomopoda</taxon>
        <taxon>Daphniidae</taxon>
        <taxon>Daphnia</taxon>
    </lineage>
</organism>
<dbReference type="Pfam" id="PF25151">
    <property type="entry name" value="TPR_Trm732_C"/>
    <property type="match status" value="1"/>
</dbReference>
<feature type="domain" description="tRNA (32-2'-O)-methyltransferase regulator THADA-like C-terminal TPR repeats region" evidence="5">
    <location>
        <begin position="930"/>
        <end position="1084"/>
    </location>
</feature>
<protein>
    <recommendedName>
        <fullName evidence="8">DUF2428 domain-containing protein</fullName>
    </recommendedName>
</protein>
<dbReference type="InterPro" id="IPR011989">
    <property type="entry name" value="ARM-like"/>
</dbReference>
<dbReference type="GO" id="GO:0005829">
    <property type="term" value="C:cytosol"/>
    <property type="evidence" value="ECO:0007669"/>
    <property type="project" value="TreeGrafter"/>
</dbReference>
<evidence type="ECO:0000313" key="7">
    <source>
        <dbReference type="Proteomes" id="UP000789390"/>
    </source>
</evidence>
<dbReference type="InterPro" id="IPR016024">
    <property type="entry name" value="ARM-type_fold"/>
</dbReference>
<dbReference type="InterPro" id="IPR056842">
    <property type="entry name" value="THADA-like_TPR_C"/>
</dbReference>
<evidence type="ECO:0008006" key="8">
    <source>
        <dbReference type="Google" id="ProtNLM"/>
    </source>
</evidence>
<sequence>MDANLQENFNHHTTVARALSHDVQSEAFYGTIRALLTTIQISRRRNLKLTEPPDLLSITEGLIRNSKLTIDLAIVAGKVNCLTKVFIQHNPISVEDLMAQSSQISEIIPKICFLFGIIDCLPTDRCEVTVVTIAEEIFQLLKNFSATYFHQMKLLLAWLQYVRSIVPFIPHTNPVLSQFLLPQSLMMDLINLHWETTQVQNLPEQCLATICDIWRIAQPNSQYADIVAKMALTNLTWKSRTKYLILATVLPFTHFKDILCEYPDTIYSITTSLDSNILLAAGTALFKAFTKNLTSDEWEDYCQSVLLDALNHSNRNTQLNAAHYWIPCLTHASPVVLVELKQRLLKADNFNWLAYISLLKLMDHLDDSDKQLTFRALNHGEEEVRAAAFGILLHTNKKTEVIRAEDWELMNNFLINNLRSDNPQFRLKILSTTRLFLIRLLESCLNRIKSNCPLDEDIENLRKLHDRLLKCLTPLSSYQKKVTSLGVLRYIQQLFGNNDAQADSLAKGASLTKRRELIQLAGNRWDFTGKVPLDHYTICLMDEVIDVRQKAADILREFFPCPPPSYVQLLYRQGLEMCDSAKFQRSECGAIVIHMIGHWSSTNKDIVPELTVDFLIEEIKRRFHQLQLDWMSGASQQPIHGFIGALVKFLQLSHHSHAMTFYENVIELSQTISCYMLDTLASKSTGSPDMAPSFEEMSQSIDDIVRRSNPTNMNGMVTISVQQQLVLACAWLNLKESGNLAVQIAILLLNDERLPKEELVRQIDQCAQIVYQILIRCRHKGAIEAAGDAMGLLCRKLFASQEEAIRAIPGKILTNFLQRLENLKLGASITRRSAGLAFLVSKIVSSQPEKFSPDSLLVVATRRLINVAQRPVYMNEGQDDVCDLPQSVAMHLLKSLVHDASLSVGLQPELMEPIVKLSVDSFAHPHWSVRNAALQLHGAVIPRLIGASSKTTAELFHKLPGLESFFFDKLAEQPEDRQLVSGGLIPSLSILSRLSPAYGNESRNSLFTSRLMTLLGHPVVQVRQWAAQSLLAFVSLFKTKWITMQLCEDAVILVTQKSSETPFHFCVLGSSTTNSLHGCLLAVFQFLSRCRDIALSVEDWEMIREAVSALVPIENDHRSYYIKSAILKLFQMLPNMAGDLASFKAYREELVRKLYYNQPGFSDWLRLKTELIVNKISLNCMLPAIDHLLPFYNGMDVVEIALKGLKNRLARLSSSSVLANTVTCFVTYYISHWQLYPSLVPACLDFVQARGATSLLESDTSLQANLDFLLDTFIETRQLGSAVALSAIPTASAVIKETIEKSLPINDLDNVILRLSRCLLDASQPEESSSFRSAAASSLKTTGRLLVEKANQPAETSRNLFLLILNLIQDEEKDIRADTAFFLTDLVSSLNDTSKENPRVYQMSPSRSLQQFAFHIHNWFPMQHIAPVIFDLLKDSDPVKSDEIQQCLYDREPRNFFHEETESVRFLVNVVESLASAMDSDDNHFFQLDVDVKQILIEADQCLDRIRSNSSLNAKANEWLFTQSAENYSVLIRLGARLTIIALCCPSWKTEQSFVELQNSIERMTHRYVS</sequence>
<dbReference type="Proteomes" id="UP000789390">
    <property type="component" value="Unassembled WGS sequence"/>
</dbReference>
<dbReference type="InterPro" id="IPR019442">
    <property type="entry name" value="THADA/TRM732_DUF2428"/>
</dbReference>
<dbReference type="InterPro" id="IPR051954">
    <property type="entry name" value="tRNA_methyltransferase_THADA"/>
</dbReference>
<dbReference type="Pfam" id="PF25150">
    <property type="entry name" value="TPR_Trm732"/>
    <property type="match status" value="1"/>
</dbReference>
<feature type="domain" description="DUF2428" evidence="3">
    <location>
        <begin position="661"/>
        <end position="928"/>
    </location>
</feature>
<accession>A0A8J2RY19</accession>
<feature type="domain" description="tRNA (32-2'-O)-methyltransferase regulator THADA-like TPR repeats region" evidence="4">
    <location>
        <begin position="303"/>
        <end position="495"/>
    </location>
</feature>
<dbReference type="GO" id="GO:0030488">
    <property type="term" value="P:tRNA methylation"/>
    <property type="evidence" value="ECO:0007669"/>
    <property type="project" value="TreeGrafter"/>
</dbReference>
<name>A0A8J2RY19_9CRUS</name>
<keyword evidence="7" id="KW-1185">Reference proteome</keyword>
<evidence type="ECO:0000259" key="5">
    <source>
        <dbReference type="Pfam" id="PF25151"/>
    </source>
</evidence>
<evidence type="ECO:0000256" key="2">
    <source>
        <dbReference type="ARBA" id="ARBA00022694"/>
    </source>
</evidence>
<dbReference type="EMBL" id="CAKKLH010000303">
    <property type="protein sequence ID" value="CAH0110366.1"/>
    <property type="molecule type" value="Genomic_DNA"/>
</dbReference>
<dbReference type="InterPro" id="IPR056843">
    <property type="entry name" value="THADA-like_TPR"/>
</dbReference>
<dbReference type="Gene3D" id="1.25.10.10">
    <property type="entry name" value="Leucine-rich Repeat Variant"/>
    <property type="match status" value="1"/>
</dbReference>
<reference evidence="6" key="1">
    <citation type="submission" date="2021-11" db="EMBL/GenBank/DDBJ databases">
        <authorList>
            <person name="Schell T."/>
        </authorList>
    </citation>
    <scope>NUCLEOTIDE SEQUENCE</scope>
    <source>
        <strain evidence="6">M5</strain>
    </source>
</reference>
<comment type="similarity">
    <text evidence="1">Belongs to the THADA family.</text>
</comment>
<gene>
    <name evidence="6" type="ORF">DGAL_LOCUS13933</name>
</gene>
<dbReference type="Pfam" id="PF10350">
    <property type="entry name" value="DUF2428"/>
    <property type="match status" value="1"/>
</dbReference>
<dbReference type="OrthoDB" id="6614653at2759"/>
<proteinExistence type="inferred from homology"/>
<dbReference type="PANTHER" id="PTHR14387:SF0">
    <property type="entry name" value="DUF2428 DOMAIN-CONTAINING PROTEIN"/>
    <property type="match status" value="1"/>
</dbReference>
<dbReference type="PANTHER" id="PTHR14387">
    <property type="entry name" value="THADA/DEATH RECEPTOR INTERACTING PROTEIN"/>
    <property type="match status" value="1"/>
</dbReference>
<evidence type="ECO:0000259" key="4">
    <source>
        <dbReference type="Pfam" id="PF25150"/>
    </source>
</evidence>
<evidence type="ECO:0000313" key="6">
    <source>
        <dbReference type="EMBL" id="CAH0110366.1"/>
    </source>
</evidence>
<comment type="caution">
    <text evidence="6">The sequence shown here is derived from an EMBL/GenBank/DDBJ whole genome shotgun (WGS) entry which is preliminary data.</text>
</comment>